<feature type="transmembrane region" description="Helical" evidence="7">
    <location>
        <begin position="53"/>
        <end position="75"/>
    </location>
</feature>
<feature type="transmembrane region" description="Helical" evidence="7">
    <location>
        <begin position="455"/>
        <end position="476"/>
    </location>
</feature>
<dbReference type="InterPro" id="IPR044053">
    <property type="entry name" value="AsaB-like"/>
</dbReference>
<feature type="region of interest" description="Disordered" evidence="6">
    <location>
        <begin position="739"/>
        <end position="760"/>
    </location>
</feature>
<feature type="transmembrane region" description="Helical" evidence="7">
    <location>
        <begin position="311"/>
        <end position="333"/>
    </location>
</feature>
<evidence type="ECO:0000313" key="9">
    <source>
        <dbReference type="Proteomes" id="UP000235023"/>
    </source>
</evidence>
<feature type="transmembrane region" description="Helical" evidence="7">
    <location>
        <begin position="357"/>
        <end position="377"/>
    </location>
</feature>
<proteinExistence type="inferred from homology"/>
<feature type="transmembrane region" description="Helical" evidence="7">
    <location>
        <begin position="153"/>
        <end position="171"/>
    </location>
</feature>
<dbReference type="Pfam" id="PF13520">
    <property type="entry name" value="AA_permease_2"/>
    <property type="match status" value="1"/>
</dbReference>
<protein>
    <submittedName>
        <fullName evidence="8">Amino acid permease-domain-containing protein</fullName>
    </submittedName>
</protein>
<evidence type="ECO:0000256" key="2">
    <source>
        <dbReference type="ARBA" id="ARBA00022692"/>
    </source>
</evidence>
<dbReference type="OrthoDB" id="5982228at2759"/>
<reference evidence="9" key="1">
    <citation type="submission" date="2017-12" db="EMBL/GenBank/DDBJ databases">
        <authorList>
            <consortium name="DOE Joint Genome Institute"/>
            <person name="Mondo S.J."/>
            <person name="Kjaerbolling I."/>
            <person name="Vesth T.C."/>
            <person name="Frisvad J.C."/>
            <person name="Nybo J.L."/>
            <person name="Theobald S."/>
            <person name="Kuo A."/>
            <person name="Bowyer P."/>
            <person name="Matsuda Y."/>
            <person name="Lyhne E.K."/>
            <person name="Kogle M.E."/>
            <person name="Clum A."/>
            <person name="Lipzen A."/>
            <person name="Salamov A."/>
            <person name="Ngan C.Y."/>
            <person name="Daum C."/>
            <person name="Chiniquy J."/>
            <person name="Barry K."/>
            <person name="LaButti K."/>
            <person name="Haridas S."/>
            <person name="Simmons B.A."/>
            <person name="Magnuson J.K."/>
            <person name="Mortensen U.H."/>
            <person name="Larsen T.O."/>
            <person name="Grigoriev I.V."/>
            <person name="Baker S.E."/>
            <person name="Andersen M.R."/>
            <person name="Nordberg H.P."/>
            <person name="Cantor M.N."/>
            <person name="Hua S.X."/>
        </authorList>
    </citation>
    <scope>NUCLEOTIDE SEQUENCE [LARGE SCALE GENOMIC DNA]</scope>
    <source>
        <strain evidence="9">IBT 19404</strain>
    </source>
</reference>
<feature type="transmembrane region" description="Helical" evidence="7">
    <location>
        <begin position="393"/>
        <end position="410"/>
    </location>
</feature>
<dbReference type="InterPro" id="IPR002293">
    <property type="entry name" value="AA/rel_permease1"/>
</dbReference>
<feature type="transmembrane region" description="Helical" evidence="7">
    <location>
        <begin position="422"/>
        <end position="443"/>
    </location>
</feature>
<keyword evidence="2 7" id="KW-0812">Transmembrane</keyword>
<dbReference type="GO" id="GO:0016491">
    <property type="term" value="F:oxidoreductase activity"/>
    <property type="evidence" value="ECO:0007669"/>
    <property type="project" value="InterPro"/>
</dbReference>
<evidence type="ECO:0000256" key="4">
    <source>
        <dbReference type="ARBA" id="ARBA00023136"/>
    </source>
</evidence>
<organism evidence="8 9">
    <name type="scientific">Aspergillus taichungensis</name>
    <dbReference type="NCBI Taxonomy" id="482145"/>
    <lineage>
        <taxon>Eukaryota</taxon>
        <taxon>Fungi</taxon>
        <taxon>Dikarya</taxon>
        <taxon>Ascomycota</taxon>
        <taxon>Pezizomycotina</taxon>
        <taxon>Eurotiomycetes</taxon>
        <taxon>Eurotiomycetidae</taxon>
        <taxon>Eurotiales</taxon>
        <taxon>Aspergillaceae</taxon>
        <taxon>Aspergillus</taxon>
        <taxon>Aspergillus subgen. Circumdati</taxon>
    </lineage>
</organism>
<accession>A0A2J5I4P3</accession>
<feature type="transmembrane region" description="Helical" evidence="7">
    <location>
        <begin position="109"/>
        <end position="133"/>
    </location>
</feature>
<keyword evidence="3 7" id="KW-1133">Transmembrane helix</keyword>
<keyword evidence="9" id="KW-1185">Reference proteome</keyword>
<dbReference type="AlphaFoldDB" id="A0A2J5I4P3"/>
<dbReference type="Proteomes" id="UP000235023">
    <property type="component" value="Unassembled WGS sequence"/>
</dbReference>
<dbReference type="Gene3D" id="1.20.1740.10">
    <property type="entry name" value="Amino acid/polyamine transporter I"/>
    <property type="match status" value="1"/>
</dbReference>
<dbReference type="GO" id="GO:0015179">
    <property type="term" value="F:L-amino acid transmembrane transporter activity"/>
    <property type="evidence" value="ECO:0007669"/>
    <property type="project" value="TreeGrafter"/>
</dbReference>
<evidence type="ECO:0000256" key="3">
    <source>
        <dbReference type="ARBA" id="ARBA00022989"/>
    </source>
</evidence>
<dbReference type="NCBIfam" id="NF041278">
    <property type="entry name" value="CmcJ_NvfI_EfuI"/>
    <property type="match status" value="1"/>
</dbReference>
<dbReference type="EMBL" id="KZ559509">
    <property type="protein sequence ID" value="PLN84791.1"/>
    <property type="molecule type" value="Genomic_DNA"/>
</dbReference>
<feature type="transmembrane region" description="Helical" evidence="7">
    <location>
        <begin position="178"/>
        <end position="199"/>
    </location>
</feature>
<comment type="similarity">
    <text evidence="5">Belongs to the asaB hydroxylase/desaturase family.</text>
</comment>
<dbReference type="PANTHER" id="PTHR11785">
    <property type="entry name" value="AMINO ACID TRANSPORTER"/>
    <property type="match status" value="1"/>
</dbReference>
<dbReference type="PANTHER" id="PTHR11785:SF532">
    <property type="entry name" value="TRANSPORTER, PUTATIVE (EUROFUNG)-RELATED"/>
    <property type="match status" value="1"/>
</dbReference>
<dbReference type="GO" id="GO:0016020">
    <property type="term" value="C:membrane"/>
    <property type="evidence" value="ECO:0007669"/>
    <property type="project" value="UniProtKB-SubCell"/>
</dbReference>
<evidence type="ECO:0000256" key="6">
    <source>
        <dbReference type="SAM" id="MobiDB-lite"/>
    </source>
</evidence>
<feature type="transmembrane region" description="Helical" evidence="7">
    <location>
        <begin position="259"/>
        <end position="282"/>
    </location>
</feature>
<gene>
    <name evidence="8" type="ORF">BDW42DRAFT_199255</name>
</gene>
<sequence length="778" mass="85563">MDQIERQPLLNAIQHAPRTTLTPASAYILVISRVIGSGIFATPGSIFRSSGSIGLSLLIWVVGTVLAACGMTVSMEWGTMFPHSGAATQTLTLIAVQVYVEYAFPRPRFLASTLIAVQAVLLGFTASNCIVFAKYTLFALGAAPSSDAGVKTLAIGLLTAITLCHGCFPRVGIAVQNVLGWVKIALIAAISLTGLWVILCRPASPRQSPVAWHSLWEGSNWSWNLMSTSLFKVIYSYAGLNNVNNVLAEVHRPVQTLRAVCPAALITAAALYLVANASYFLVIPLEDIKQGGELVGALLFDRLFGPHVGRVAFPLAIALSAGGNVMVVVYALARLNQEIAKQGFLPYSRRLSSSKPFGSPLGGLIVHYVPSVLVIALPPQGDIYNFILDVEGYPAQILALAVTVGLLLLRRREPERLRPFKAWLPAVWLRILVCIALLVAPLIPPPERQGDVQFFYATYAIVGSGVLLLGGVYWYIWTVLLPRLGGYRLQEAGEVLDDGTKITTLVRKPHHVQTSLNYLRILEDGSHLAPNHIGDLKAYLDRPMDVVPVTVHDVSGHELDYALDTHGFQFYYHVSDEKSFLDDDRIKSEYYAETEQLLKDATGASRVFIFDHTIRRPSATTGNKDGIRTPVQRVHVDQTPAAAKDRVEYHLPEEASELLKGRFQIINVWRPVKTIKKDPLAVADALSVPDTDLIPLKLIYPERVGETYGVKQSPTAKWYYRYGQTPDLVTLIKCFDSKTDGRPRRSPHSAFVDPLAEGEDPRESIEVRALVFHPEDRD</sequence>
<feature type="transmembrane region" description="Helical" evidence="7">
    <location>
        <begin position="24"/>
        <end position="41"/>
    </location>
</feature>
<keyword evidence="4 7" id="KW-0472">Membrane</keyword>
<dbReference type="FunFam" id="1.20.1740.10:FF:000025">
    <property type="entry name" value="High-affinity methionine permease"/>
    <property type="match status" value="1"/>
</dbReference>
<evidence type="ECO:0000313" key="8">
    <source>
        <dbReference type="EMBL" id="PLN84791.1"/>
    </source>
</evidence>
<evidence type="ECO:0000256" key="1">
    <source>
        <dbReference type="ARBA" id="ARBA00004141"/>
    </source>
</evidence>
<comment type="subcellular location">
    <subcellularLocation>
        <location evidence="1">Membrane</location>
        <topology evidence="1">Multi-pass membrane protein</topology>
    </subcellularLocation>
</comment>
<evidence type="ECO:0000256" key="7">
    <source>
        <dbReference type="SAM" id="Phobius"/>
    </source>
</evidence>
<evidence type="ECO:0000256" key="5">
    <source>
        <dbReference type="ARBA" id="ARBA00023604"/>
    </source>
</evidence>
<dbReference type="InterPro" id="IPR050598">
    <property type="entry name" value="AminoAcid_Transporter"/>
</dbReference>
<name>A0A2J5I4P3_9EURO</name>